<evidence type="ECO:0000256" key="1">
    <source>
        <dbReference type="ARBA" id="ARBA00005028"/>
    </source>
</evidence>
<name>A0A849VSG8_9HYPH</name>
<dbReference type="Gene3D" id="2.70.98.10">
    <property type="match status" value="1"/>
</dbReference>
<dbReference type="InterPro" id="IPR008183">
    <property type="entry name" value="Aldose_1/G6P_1-epimerase"/>
</dbReference>
<dbReference type="InterPro" id="IPR014718">
    <property type="entry name" value="GH-type_carb-bd"/>
</dbReference>
<gene>
    <name evidence="9" type="ORF">HQ945_10125</name>
</gene>
<dbReference type="CDD" id="cd09019">
    <property type="entry name" value="galactose_mutarotase_like"/>
    <property type="match status" value="1"/>
</dbReference>
<dbReference type="GO" id="GO:0004034">
    <property type="term" value="F:aldose 1-epimerase activity"/>
    <property type="evidence" value="ECO:0007669"/>
    <property type="project" value="UniProtKB-EC"/>
</dbReference>
<comment type="caution">
    <text evidence="9">The sequence shown here is derived from an EMBL/GenBank/DDBJ whole genome shotgun (WGS) entry which is preliminary data.</text>
</comment>
<evidence type="ECO:0000256" key="4">
    <source>
        <dbReference type="ARBA" id="ARBA00023277"/>
    </source>
</evidence>
<dbReference type="UniPathway" id="UPA00242"/>
<comment type="similarity">
    <text evidence="2 5">Belongs to the aldose epimerase family.</text>
</comment>
<feature type="binding site" evidence="7">
    <location>
        <position position="238"/>
    </location>
    <ligand>
        <name>beta-D-galactose</name>
        <dbReference type="ChEBI" id="CHEBI:27667"/>
    </ligand>
</feature>
<dbReference type="EC" id="5.1.3.3" evidence="5"/>
<comment type="catalytic activity">
    <reaction evidence="5">
        <text>alpha-D-glucose = beta-D-glucose</text>
        <dbReference type="Rhea" id="RHEA:10264"/>
        <dbReference type="ChEBI" id="CHEBI:15903"/>
        <dbReference type="ChEBI" id="CHEBI:17925"/>
        <dbReference type="EC" id="5.1.3.3"/>
    </reaction>
</comment>
<evidence type="ECO:0000256" key="3">
    <source>
        <dbReference type="ARBA" id="ARBA00023235"/>
    </source>
</evidence>
<evidence type="ECO:0000256" key="7">
    <source>
        <dbReference type="PIRSR" id="PIRSR005096-2"/>
    </source>
</evidence>
<dbReference type="RefSeq" id="WP_091922077.1">
    <property type="nucleotide sequence ID" value="NZ_JABUMX010000002.1"/>
</dbReference>
<feature type="binding site" evidence="8">
    <location>
        <begin position="74"/>
        <end position="75"/>
    </location>
    <ligand>
        <name>beta-D-galactose</name>
        <dbReference type="ChEBI" id="CHEBI:27667"/>
    </ligand>
</feature>
<evidence type="ECO:0000256" key="5">
    <source>
        <dbReference type="PIRNR" id="PIRNR005096"/>
    </source>
</evidence>
<dbReference type="PIRSF" id="PIRSF005096">
    <property type="entry name" value="GALM"/>
    <property type="match status" value="1"/>
</dbReference>
<keyword evidence="10" id="KW-1185">Reference proteome</keyword>
<dbReference type="GO" id="GO:0006006">
    <property type="term" value="P:glucose metabolic process"/>
    <property type="evidence" value="ECO:0007669"/>
    <property type="project" value="TreeGrafter"/>
</dbReference>
<evidence type="ECO:0000313" key="9">
    <source>
        <dbReference type="EMBL" id="NTS31609.1"/>
    </source>
</evidence>
<reference evidence="9 10" key="1">
    <citation type="submission" date="2020-05" db="EMBL/GenBank/DDBJ databases">
        <authorList>
            <person name="Kim M.K."/>
        </authorList>
    </citation>
    <scope>NUCLEOTIDE SEQUENCE [LARGE SCALE GENOMIC DNA]</scope>
    <source>
        <strain evidence="9 10">BT25</strain>
    </source>
</reference>
<dbReference type="Pfam" id="PF01263">
    <property type="entry name" value="Aldose_epim"/>
    <property type="match status" value="1"/>
</dbReference>
<dbReference type="NCBIfam" id="NF008277">
    <property type="entry name" value="PRK11055.1"/>
    <property type="match status" value="1"/>
</dbReference>
<accession>A0A849VSG8</accession>
<feature type="active site" description="Proton acceptor" evidence="6">
    <location>
        <position position="304"/>
    </location>
</feature>
<evidence type="ECO:0000256" key="2">
    <source>
        <dbReference type="ARBA" id="ARBA00006206"/>
    </source>
</evidence>
<dbReference type="AlphaFoldDB" id="A0A849VSG8"/>
<dbReference type="GO" id="GO:0033499">
    <property type="term" value="P:galactose catabolic process via UDP-galactose, Leloir pathway"/>
    <property type="evidence" value="ECO:0007669"/>
    <property type="project" value="TreeGrafter"/>
</dbReference>
<dbReference type="InterPro" id="IPR011013">
    <property type="entry name" value="Gal_mutarotase_sf_dom"/>
</dbReference>
<evidence type="ECO:0000313" key="10">
    <source>
        <dbReference type="Proteomes" id="UP000550508"/>
    </source>
</evidence>
<dbReference type="GO" id="GO:0030246">
    <property type="term" value="F:carbohydrate binding"/>
    <property type="evidence" value="ECO:0007669"/>
    <property type="project" value="InterPro"/>
</dbReference>
<dbReference type="InterPro" id="IPR047215">
    <property type="entry name" value="Galactose_mutarotase-like"/>
</dbReference>
<keyword evidence="3 5" id="KW-0413">Isomerase</keyword>
<comment type="pathway">
    <text evidence="1 5">Carbohydrate metabolism; hexose metabolism.</text>
</comment>
<dbReference type="Proteomes" id="UP000550508">
    <property type="component" value="Unassembled WGS sequence"/>
</dbReference>
<evidence type="ECO:0000256" key="6">
    <source>
        <dbReference type="PIRSR" id="PIRSR005096-1"/>
    </source>
</evidence>
<dbReference type="EMBL" id="JABUMX010000002">
    <property type="protein sequence ID" value="NTS31609.1"/>
    <property type="molecule type" value="Genomic_DNA"/>
</dbReference>
<organism evidence="9 10">
    <name type="scientific">Phyllobacterium pellucidum</name>
    <dbReference type="NCBI Taxonomy" id="2740464"/>
    <lineage>
        <taxon>Bacteria</taxon>
        <taxon>Pseudomonadati</taxon>
        <taxon>Pseudomonadota</taxon>
        <taxon>Alphaproteobacteria</taxon>
        <taxon>Hyphomicrobiales</taxon>
        <taxon>Phyllobacteriaceae</taxon>
        <taxon>Phyllobacterium</taxon>
    </lineage>
</organism>
<dbReference type="PANTHER" id="PTHR10091:SF49">
    <property type="entry name" value="ALDOSE 1-EPIMERASE"/>
    <property type="match status" value="1"/>
</dbReference>
<evidence type="ECO:0000256" key="8">
    <source>
        <dbReference type="PIRSR" id="PIRSR005096-3"/>
    </source>
</evidence>
<dbReference type="PANTHER" id="PTHR10091">
    <property type="entry name" value="ALDOSE-1-EPIMERASE"/>
    <property type="match status" value="1"/>
</dbReference>
<dbReference type="InterPro" id="IPR015443">
    <property type="entry name" value="Aldose_1-epimerase"/>
</dbReference>
<feature type="binding site" evidence="8">
    <location>
        <begin position="172"/>
        <end position="174"/>
    </location>
    <ligand>
        <name>beta-D-galactose</name>
        <dbReference type="ChEBI" id="CHEBI:27667"/>
    </ligand>
</feature>
<protein>
    <recommendedName>
        <fullName evidence="5">Aldose 1-epimerase</fullName>
        <ecNumber evidence="5">5.1.3.3</ecNumber>
    </recommendedName>
</protein>
<sequence length="342" mass="37508">MNTELFGHTPEGEAVHRITISGGGLTAKVLTWGAVIQDLRLKGHEPPLVLGYQDFADYPAHSPYLGATVGRSINRIRGGELTIDGETYALERNFHDRHNIHGGSRGAGKRNWDVVAVGSDYVTLTIQLGDGEMGFPGNLNITCTYMLESKGTLAIRMDAVTDKPTICNLAHHSYFNLDDGGATDALDHQVRIDAAAYLPVDADLIPDGRVLPVAGTTHDFRDYRSIRREERGAQVVYDNNFCLSSQRQPLRRVASAKGAKSGVEMNVLTTEPGVQFYAGNTLGGRPPIGLTGNTYDNYAGICFEAQVWPDSTHFPYFPQAILRPQETYSQMTKYSFNKAKQA</sequence>
<proteinExistence type="inferred from homology"/>
<feature type="active site" description="Proton donor" evidence="6">
    <location>
        <position position="172"/>
    </location>
</feature>
<dbReference type="SUPFAM" id="SSF74650">
    <property type="entry name" value="Galactose mutarotase-like"/>
    <property type="match status" value="1"/>
</dbReference>
<keyword evidence="4 5" id="KW-0119">Carbohydrate metabolism</keyword>